<dbReference type="Gene3D" id="4.10.1000.10">
    <property type="entry name" value="Zinc finger, CCCH-type"/>
    <property type="match status" value="2"/>
</dbReference>
<dbReference type="PANTHER" id="PTHR12506">
    <property type="entry name" value="PROTEIN PHOSPHATASE RELATED"/>
    <property type="match status" value="1"/>
</dbReference>
<dbReference type="InterPro" id="IPR000571">
    <property type="entry name" value="Znf_CCCH"/>
</dbReference>
<dbReference type="PANTHER" id="PTHR12506:SF20">
    <property type="entry name" value="ZINC FINGER CCCH DOMAIN-CONTAINING PROTEIN 67"/>
    <property type="match status" value="1"/>
</dbReference>
<sequence length="414" mass="46149">MYSSASSLIKISLLKIRLLTDSALHGCGLQNLVLKEGGEEPAKKDDGERLNVVGDDQGENENNDDDVRRTNYPVRPEAEDCAYFIKTGVCKFGFNCKFNHPIPRKNQAVKEKDESTEKTSQQNCKYYLRTGGCKFGKACRYNHSKQNSTVATILEHNFLGLPIRKGERECPYYMRNGSCKYGDNCRFNHPDPQLSEAFEPPSGYDNGGSVSSQVNMASWPSPMTLNDSATAAYMPNIFSPTQGVPPPSNPEWNRYQTTVYPSPEIRLHLIPAYVMDSSSAETTSYTHHQSQVVVDEFPERPGQPECSYFLKNGDCKFKSNCKYHHPKNRDAKLAPCALSDKGLPLRPDQRICLHYSRYGICKFGPACKFDHSVQATPSAVSGLDQPPSFSHFSIAEQARIAGRNCADTAVQQSV</sequence>
<feature type="domain" description="C3H1-type" evidence="7">
    <location>
        <begin position="300"/>
        <end position="328"/>
    </location>
</feature>
<evidence type="ECO:0000256" key="1">
    <source>
        <dbReference type="ARBA" id="ARBA00022723"/>
    </source>
</evidence>
<keyword evidence="1 5" id="KW-0479">Metal-binding</keyword>
<feature type="domain" description="C3H1-type" evidence="7">
    <location>
        <begin position="346"/>
        <end position="374"/>
    </location>
</feature>
<accession>A0A9W7HGY5</accession>
<reference evidence="8" key="1">
    <citation type="submission" date="2023-05" db="EMBL/GenBank/DDBJ databases">
        <title>Genome and transcriptome analyses reveal genes involved in the formation of fine ridges on petal epidermal cells in Hibiscus trionum.</title>
        <authorList>
            <person name="Koshimizu S."/>
            <person name="Masuda S."/>
            <person name="Ishii T."/>
            <person name="Shirasu K."/>
            <person name="Hoshino A."/>
            <person name="Arita M."/>
        </authorList>
    </citation>
    <scope>NUCLEOTIDE SEQUENCE</scope>
    <source>
        <strain evidence="8">Hamamatsu line</strain>
    </source>
</reference>
<dbReference type="GO" id="GO:0003729">
    <property type="term" value="F:mRNA binding"/>
    <property type="evidence" value="ECO:0007669"/>
    <property type="project" value="UniProtKB-ARBA"/>
</dbReference>
<dbReference type="GO" id="GO:0008270">
    <property type="term" value="F:zinc ion binding"/>
    <property type="evidence" value="ECO:0007669"/>
    <property type="project" value="UniProtKB-KW"/>
</dbReference>
<dbReference type="InterPro" id="IPR050974">
    <property type="entry name" value="Plant_ZF_CCCH"/>
</dbReference>
<dbReference type="EMBL" id="BSYR01000012">
    <property type="protein sequence ID" value="GMI76722.1"/>
    <property type="molecule type" value="Genomic_DNA"/>
</dbReference>
<dbReference type="Proteomes" id="UP001165190">
    <property type="component" value="Unassembled WGS sequence"/>
</dbReference>
<feature type="zinc finger region" description="C3H1-type" evidence="5">
    <location>
        <begin position="164"/>
        <end position="192"/>
    </location>
</feature>
<evidence type="ECO:0000256" key="6">
    <source>
        <dbReference type="SAM" id="MobiDB-lite"/>
    </source>
</evidence>
<feature type="zinc finger region" description="C3H1-type" evidence="5">
    <location>
        <begin position="300"/>
        <end position="328"/>
    </location>
</feature>
<dbReference type="OrthoDB" id="411372at2759"/>
<gene>
    <name evidence="8" type="ORF">HRI_001341500</name>
</gene>
<keyword evidence="3 5" id="KW-0862">Zinc</keyword>
<evidence type="ECO:0000256" key="2">
    <source>
        <dbReference type="ARBA" id="ARBA00022771"/>
    </source>
</evidence>
<dbReference type="SMART" id="SM00356">
    <property type="entry name" value="ZnF_C3H1"/>
    <property type="match status" value="5"/>
</dbReference>
<feature type="compositionally biased region" description="Basic and acidic residues" evidence="6">
    <location>
        <begin position="39"/>
        <end position="49"/>
    </location>
</feature>
<keyword evidence="9" id="KW-1185">Reference proteome</keyword>
<keyword evidence="4" id="KW-0238">DNA-binding</keyword>
<dbReference type="SUPFAM" id="SSF90229">
    <property type="entry name" value="CCCH zinc finger"/>
    <property type="match status" value="5"/>
</dbReference>
<dbReference type="GO" id="GO:0003677">
    <property type="term" value="F:DNA binding"/>
    <property type="evidence" value="ECO:0007669"/>
    <property type="project" value="UniProtKB-KW"/>
</dbReference>
<feature type="domain" description="C3H1-type" evidence="7">
    <location>
        <begin position="164"/>
        <end position="192"/>
    </location>
</feature>
<feature type="domain" description="C3H1-type" evidence="7">
    <location>
        <begin position="118"/>
        <end position="146"/>
    </location>
</feature>
<dbReference type="AlphaFoldDB" id="A0A9W7HGY5"/>
<evidence type="ECO:0000256" key="4">
    <source>
        <dbReference type="ARBA" id="ARBA00023125"/>
    </source>
</evidence>
<protein>
    <recommendedName>
        <fullName evidence="7">C3H1-type domain-containing protein</fullName>
    </recommendedName>
</protein>
<feature type="zinc finger region" description="C3H1-type" evidence="5">
    <location>
        <begin position="346"/>
        <end position="374"/>
    </location>
</feature>
<dbReference type="InterPro" id="IPR036855">
    <property type="entry name" value="Znf_CCCH_sf"/>
</dbReference>
<feature type="region of interest" description="Disordered" evidence="6">
    <location>
        <begin position="39"/>
        <end position="71"/>
    </location>
</feature>
<feature type="zinc finger region" description="C3H1-type" evidence="5">
    <location>
        <begin position="75"/>
        <end position="103"/>
    </location>
</feature>
<dbReference type="PROSITE" id="PS50103">
    <property type="entry name" value="ZF_C3H1"/>
    <property type="match status" value="5"/>
</dbReference>
<evidence type="ECO:0000256" key="5">
    <source>
        <dbReference type="PROSITE-ProRule" id="PRU00723"/>
    </source>
</evidence>
<evidence type="ECO:0000256" key="3">
    <source>
        <dbReference type="ARBA" id="ARBA00022833"/>
    </source>
</evidence>
<comment type="caution">
    <text evidence="8">The sequence shown here is derived from an EMBL/GenBank/DDBJ whole genome shotgun (WGS) entry which is preliminary data.</text>
</comment>
<evidence type="ECO:0000313" key="8">
    <source>
        <dbReference type="EMBL" id="GMI76722.1"/>
    </source>
</evidence>
<feature type="domain" description="C3H1-type" evidence="7">
    <location>
        <begin position="75"/>
        <end position="103"/>
    </location>
</feature>
<keyword evidence="2 5" id="KW-0863">Zinc-finger</keyword>
<proteinExistence type="predicted"/>
<feature type="zinc finger region" description="C3H1-type" evidence="5">
    <location>
        <begin position="118"/>
        <end position="146"/>
    </location>
</feature>
<name>A0A9W7HGY5_HIBTR</name>
<dbReference type="Pfam" id="PF00642">
    <property type="entry name" value="zf-CCCH"/>
    <property type="match status" value="5"/>
</dbReference>
<evidence type="ECO:0000313" key="9">
    <source>
        <dbReference type="Proteomes" id="UP001165190"/>
    </source>
</evidence>
<evidence type="ECO:0000259" key="7">
    <source>
        <dbReference type="PROSITE" id="PS50103"/>
    </source>
</evidence>
<dbReference type="Gene3D" id="2.30.30.1190">
    <property type="match status" value="1"/>
</dbReference>
<organism evidence="8 9">
    <name type="scientific">Hibiscus trionum</name>
    <name type="common">Flower of an hour</name>
    <dbReference type="NCBI Taxonomy" id="183268"/>
    <lineage>
        <taxon>Eukaryota</taxon>
        <taxon>Viridiplantae</taxon>
        <taxon>Streptophyta</taxon>
        <taxon>Embryophyta</taxon>
        <taxon>Tracheophyta</taxon>
        <taxon>Spermatophyta</taxon>
        <taxon>Magnoliopsida</taxon>
        <taxon>eudicotyledons</taxon>
        <taxon>Gunneridae</taxon>
        <taxon>Pentapetalae</taxon>
        <taxon>rosids</taxon>
        <taxon>malvids</taxon>
        <taxon>Malvales</taxon>
        <taxon>Malvaceae</taxon>
        <taxon>Malvoideae</taxon>
        <taxon>Hibiscus</taxon>
    </lineage>
</organism>